<dbReference type="PROSITE" id="PS00041">
    <property type="entry name" value="HTH_ARAC_FAMILY_1"/>
    <property type="match status" value="1"/>
</dbReference>
<dbReference type="SMART" id="SM00342">
    <property type="entry name" value="HTH_ARAC"/>
    <property type="match status" value="1"/>
</dbReference>
<dbReference type="RefSeq" id="WP_257767919.1">
    <property type="nucleotide sequence ID" value="NZ_CP102480.1"/>
</dbReference>
<accession>A0A9J7AR31</accession>
<organism evidence="6 7">
    <name type="scientific">Nisaea acidiphila</name>
    <dbReference type="NCBI Taxonomy" id="1862145"/>
    <lineage>
        <taxon>Bacteria</taxon>
        <taxon>Pseudomonadati</taxon>
        <taxon>Pseudomonadota</taxon>
        <taxon>Alphaproteobacteria</taxon>
        <taxon>Rhodospirillales</taxon>
        <taxon>Thalassobaculaceae</taxon>
        <taxon>Nisaea</taxon>
    </lineage>
</organism>
<evidence type="ECO:0000256" key="1">
    <source>
        <dbReference type="ARBA" id="ARBA00023015"/>
    </source>
</evidence>
<feature type="compositionally biased region" description="Basic and acidic residues" evidence="4">
    <location>
        <begin position="270"/>
        <end position="282"/>
    </location>
</feature>
<dbReference type="PROSITE" id="PS01124">
    <property type="entry name" value="HTH_ARAC_FAMILY_2"/>
    <property type="match status" value="1"/>
</dbReference>
<dbReference type="PANTHER" id="PTHR46796">
    <property type="entry name" value="HTH-TYPE TRANSCRIPTIONAL ACTIVATOR RHAS-RELATED"/>
    <property type="match status" value="1"/>
</dbReference>
<feature type="domain" description="HTH araC/xylS-type" evidence="5">
    <location>
        <begin position="169"/>
        <end position="266"/>
    </location>
</feature>
<gene>
    <name evidence="6" type="ORF">NUH88_18300</name>
</gene>
<dbReference type="Proteomes" id="UP001060336">
    <property type="component" value="Chromosome"/>
</dbReference>
<dbReference type="SUPFAM" id="SSF46689">
    <property type="entry name" value="Homeodomain-like"/>
    <property type="match status" value="2"/>
</dbReference>
<dbReference type="InterPro" id="IPR009057">
    <property type="entry name" value="Homeodomain-like_sf"/>
</dbReference>
<dbReference type="GO" id="GO:0003700">
    <property type="term" value="F:DNA-binding transcription factor activity"/>
    <property type="evidence" value="ECO:0007669"/>
    <property type="project" value="InterPro"/>
</dbReference>
<evidence type="ECO:0000256" key="2">
    <source>
        <dbReference type="ARBA" id="ARBA00023125"/>
    </source>
</evidence>
<sequence>MKQIVPLQDVSFLQYERMVVDHWQVEAKIGACGEYFSPDPRFVVFFDGAAIMLDRGEGKDRISCSACFVPAGMLLCGSLATAGYLEHIDIHVEEGQLRRIVGPSIELGAPRFLSGSVELQNLASLLADECRMKSRPAGYGEALAAGVIHEIFHLGDKVRSLDAAPAWLDEVMAHVAESLDRRLTMEELAGVAGMSRSQFYRCFREAAGQPPHQWVMCARIQHAQRLLSEGALLSQVAHDTGFADQAHFSRCFRRATGLPPGQWVKRHNSSKREANVQDKVPA</sequence>
<protein>
    <submittedName>
        <fullName evidence="6">AraC family transcriptional regulator</fullName>
    </submittedName>
</protein>
<dbReference type="Pfam" id="PF12833">
    <property type="entry name" value="HTH_18"/>
    <property type="match status" value="1"/>
</dbReference>
<keyword evidence="7" id="KW-1185">Reference proteome</keyword>
<evidence type="ECO:0000259" key="5">
    <source>
        <dbReference type="PROSITE" id="PS01124"/>
    </source>
</evidence>
<dbReference type="InterPro" id="IPR018062">
    <property type="entry name" value="HTH_AraC-typ_CS"/>
</dbReference>
<dbReference type="GO" id="GO:0043565">
    <property type="term" value="F:sequence-specific DNA binding"/>
    <property type="evidence" value="ECO:0007669"/>
    <property type="project" value="InterPro"/>
</dbReference>
<name>A0A9J7AR31_9PROT</name>
<dbReference type="Gene3D" id="1.10.10.60">
    <property type="entry name" value="Homeodomain-like"/>
    <property type="match status" value="1"/>
</dbReference>
<dbReference type="PANTHER" id="PTHR46796:SF14">
    <property type="entry name" value="TRANSCRIPTIONAL REGULATORY PROTEIN"/>
    <property type="match status" value="1"/>
</dbReference>
<dbReference type="InterPro" id="IPR050204">
    <property type="entry name" value="AraC_XylS_family_regulators"/>
</dbReference>
<evidence type="ECO:0000313" key="6">
    <source>
        <dbReference type="EMBL" id="UUX49338.1"/>
    </source>
</evidence>
<keyword evidence="1" id="KW-0805">Transcription regulation</keyword>
<dbReference type="KEGG" id="naci:NUH88_18300"/>
<keyword evidence="3" id="KW-0804">Transcription</keyword>
<keyword evidence="2" id="KW-0238">DNA-binding</keyword>
<proteinExistence type="predicted"/>
<reference evidence="6" key="1">
    <citation type="submission" date="2022-08" db="EMBL/GenBank/DDBJ databases">
        <title>Nisaea acidiphila sp. nov., isolated from a marine algal debris and emended description of the genus Nisaea Urios et al. 2008.</title>
        <authorList>
            <person name="Kwon K."/>
        </authorList>
    </citation>
    <scope>NUCLEOTIDE SEQUENCE</scope>
    <source>
        <strain evidence="6">MEBiC11861</strain>
    </source>
</reference>
<evidence type="ECO:0000313" key="7">
    <source>
        <dbReference type="Proteomes" id="UP001060336"/>
    </source>
</evidence>
<dbReference type="EMBL" id="CP102480">
    <property type="protein sequence ID" value="UUX49338.1"/>
    <property type="molecule type" value="Genomic_DNA"/>
</dbReference>
<evidence type="ECO:0000256" key="4">
    <source>
        <dbReference type="SAM" id="MobiDB-lite"/>
    </source>
</evidence>
<feature type="region of interest" description="Disordered" evidence="4">
    <location>
        <begin position="262"/>
        <end position="282"/>
    </location>
</feature>
<evidence type="ECO:0000256" key="3">
    <source>
        <dbReference type="ARBA" id="ARBA00023163"/>
    </source>
</evidence>
<dbReference type="InterPro" id="IPR018060">
    <property type="entry name" value="HTH_AraC"/>
</dbReference>
<dbReference type="AlphaFoldDB" id="A0A9J7AR31"/>